<feature type="domain" description="CoA-binding" evidence="4">
    <location>
        <begin position="4"/>
        <end position="90"/>
    </location>
</feature>
<dbReference type="Pfam" id="PF13380">
    <property type="entry name" value="CoA_binding_2"/>
    <property type="match status" value="1"/>
</dbReference>
<dbReference type="EMBL" id="LCOZ01000031">
    <property type="protein sequence ID" value="KKU87061.1"/>
    <property type="molecule type" value="Genomic_DNA"/>
</dbReference>
<dbReference type="GO" id="GO:0016874">
    <property type="term" value="F:ligase activity"/>
    <property type="evidence" value="ECO:0007669"/>
    <property type="project" value="UniProtKB-KW"/>
</dbReference>
<name>A0A0G1TZ01_9BACT</name>
<evidence type="ECO:0000256" key="1">
    <source>
        <dbReference type="ARBA" id="ARBA00022598"/>
    </source>
</evidence>
<organism evidence="5 6">
    <name type="scientific">Candidatus Beckwithbacteria bacterium GW2011_GWC2_47_9</name>
    <dbReference type="NCBI Taxonomy" id="1618373"/>
    <lineage>
        <taxon>Bacteria</taxon>
        <taxon>Candidatus Beckwithiibacteriota</taxon>
    </lineage>
</organism>
<dbReference type="SMART" id="SM00881">
    <property type="entry name" value="CoA_binding"/>
    <property type="match status" value="1"/>
</dbReference>
<dbReference type="Pfam" id="PF13549">
    <property type="entry name" value="ATP-grasp_5"/>
    <property type="match status" value="1"/>
</dbReference>
<dbReference type="Gene3D" id="3.40.50.261">
    <property type="entry name" value="Succinyl-CoA synthetase domains"/>
    <property type="match status" value="2"/>
</dbReference>
<evidence type="ECO:0000313" key="5">
    <source>
        <dbReference type="EMBL" id="KKU87061.1"/>
    </source>
</evidence>
<keyword evidence="3" id="KW-0067">ATP-binding</keyword>
<dbReference type="InterPro" id="IPR003781">
    <property type="entry name" value="CoA-bd"/>
</dbReference>
<dbReference type="SUPFAM" id="SSF51735">
    <property type="entry name" value="NAD(P)-binding Rossmann-fold domains"/>
    <property type="match status" value="1"/>
</dbReference>
<evidence type="ECO:0000259" key="4">
    <source>
        <dbReference type="SMART" id="SM00881"/>
    </source>
</evidence>
<dbReference type="Proteomes" id="UP000034772">
    <property type="component" value="Unassembled WGS sequence"/>
</dbReference>
<dbReference type="Gene3D" id="3.30.1490.20">
    <property type="entry name" value="ATP-grasp fold, A domain"/>
    <property type="match status" value="1"/>
</dbReference>
<dbReference type="GO" id="GO:0005524">
    <property type="term" value="F:ATP binding"/>
    <property type="evidence" value="ECO:0007669"/>
    <property type="project" value="UniProtKB-KW"/>
</dbReference>
<keyword evidence="1" id="KW-0436">Ligase</keyword>
<accession>A0A0G1TZ01</accession>
<dbReference type="SUPFAM" id="SSF56059">
    <property type="entry name" value="Glutathione synthetase ATP-binding domain-like"/>
    <property type="match status" value="1"/>
</dbReference>
<dbReference type="InterPro" id="IPR032875">
    <property type="entry name" value="Succ_CoA_lig_flav_dom"/>
</dbReference>
<dbReference type="AlphaFoldDB" id="A0A0G1TZ01"/>
<dbReference type="Gene3D" id="3.30.470.20">
    <property type="entry name" value="ATP-grasp fold, B domain"/>
    <property type="match status" value="1"/>
</dbReference>
<reference evidence="5 6" key="1">
    <citation type="journal article" date="2015" name="Nature">
        <title>rRNA introns, odd ribosomes, and small enigmatic genomes across a large radiation of phyla.</title>
        <authorList>
            <person name="Brown C.T."/>
            <person name="Hug L.A."/>
            <person name="Thomas B.C."/>
            <person name="Sharon I."/>
            <person name="Castelle C.J."/>
            <person name="Singh A."/>
            <person name="Wilkins M.J."/>
            <person name="Williams K.H."/>
            <person name="Banfield J.F."/>
        </authorList>
    </citation>
    <scope>NUCLEOTIDE SEQUENCE [LARGE SCALE GENOMIC DNA]</scope>
</reference>
<evidence type="ECO:0000256" key="3">
    <source>
        <dbReference type="ARBA" id="ARBA00022840"/>
    </source>
</evidence>
<dbReference type="PANTHER" id="PTHR43334:SF2">
    <property type="entry name" value="ACETATE--COA LIGASE [ADP-FORMING]"/>
    <property type="match status" value="1"/>
</dbReference>
<evidence type="ECO:0000313" key="6">
    <source>
        <dbReference type="Proteomes" id="UP000034772"/>
    </source>
</evidence>
<dbReference type="InterPro" id="IPR036291">
    <property type="entry name" value="NAD(P)-bd_dom_sf"/>
</dbReference>
<gene>
    <name evidence="5" type="ORF">UY17_C0031G0004</name>
</gene>
<dbReference type="PANTHER" id="PTHR43334">
    <property type="entry name" value="ACETATE--COA LIGASE [ADP-FORMING]"/>
    <property type="match status" value="1"/>
</dbReference>
<dbReference type="Gene3D" id="3.40.50.720">
    <property type="entry name" value="NAD(P)-binding Rossmann-like Domain"/>
    <property type="match status" value="1"/>
</dbReference>
<comment type="caution">
    <text evidence="5">The sequence shown here is derived from an EMBL/GenBank/DDBJ whole genome shotgun (WGS) entry which is preliminary data.</text>
</comment>
<protein>
    <recommendedName>
        <fullName evidence="4">CoA-binding domain-containing protein</fullName>
    </recommendedName>
</protein>
<dbReference type="Pfam" id="PF13607">
    <property type="entry name" value="Succ_CoA_lig"/>
    <property type="match status" value="1"/>
</dbReference>
<dbReference type="PATRIC" id="fig|1618373.3.peg.312"/>
<sequence length="639" mass="69493">MKAFFAPRSIALIGASKTRGKVGYSIWQNLKRYQQKIYVVNPKFGFKTITDVPGVIDLAVIAVPATTVRSIVAECVAKKVKAVIVISSGFAELGEKGVQLDPPPIPLLGPNCFGLANPQAKLDTTFAKTAPPPGNIGLISQSGALASFLFNWAQEEGLGFSKFVSLGNRLNLNENDFLDYFAGDPKTKVIALYLESFANGIEWLRLASRISRTKPIVVLFGGQTPAGAKASLSHTASLSPSGEVVAAALKQSGCVAAKDLTDFTNLLEVFSLEPDLKDNDLAIITNAGGPAILAADTAGSLAFDVGKPIDVLGDALAQRFQQAFISTLKDRAKDAFLIIITPQANTQMIKTCKVIVKRFKHLKKPVVVSLLGGRLVEPARKILKTNRIATLDLPQEAAQGLGALLKFHRLKKHALYPVRRSYKIKEKTLGLAPGRLSWQPAERLTRQYQIPLVKTVVLDRLVKPASLNWPLVLKADPALAAHRTENKAIYLNLNSQSALRLAFKRLQAKFPVILAQEQITQGHELFIGLRREPGWPVLLTIGGGGVYTELYQDLARSFLPVNESAINGLLQQTRIGQIISGYRTDLKLALKPTLKLILNCCRLIEDCPQIKELEINPALISESSVTVVDLKIDLRGDSS</sequence>
<dbReference type="InterPro" id="IPR013815">
    <property type="entry name" value="ATP_grasp_subdomain_1"/>
</dbReference>
<dbReference type="InterPro" id="IPR016102">
    <property type="entry name" value="Succinyl-CoA_synth-like"/>
</dbReference>
<evidence type="ECO:0000256" key="2">
    <source>
        <dbReference type="ARBA" id="ARBA00022741"/>
    </source>
</evidence>
<keyword evidence="2" id="KW-0547">Nucleotide-binding</keyword>
<proteinExistence type="predicted"/>
<dbReference type="SUPFAM" id="SSF52210">
    <property type="entry name" value="Succinyl-CoA synthetase domains"/>
    <property type="match status" value="2"/>
</dbReference>
<dbReference type="InterPro" id="IPR051538">
    <property type="entry name" value="Acyl-CoA_Synth/Transferase"/>
</dbReference>